<organism evidence="1">
    <name type="scientific">Mucor ambiguus</name>
    <dbReference type="NCBI Taxonomy" id="91626"/>
    <lineage>
        <taxon>Eukaryota</taxon>
        <taxon>Fungi</taxon>
        <taxon>Fungi incertae sedis</taxon>
        <taxon>Mucoromycota</taxon>
        <taxon>Mucoromycotina</taxon>
        <taxon>Mucoromycetes</taxon>
        <taxon>Mucorales</taxon>
        <taxon>Mucorineae</taxon>
        <taxon>Mucoraceae</taxon>
        <taxon>Mucor</taxon>
    </lineage>
</organism>
<dbReference type="Proteomes" id="UP000053815">
    <property type="component" value="Unassembled WGS sequence"/>
</dbReference>
<proteinExistence type="predicted"/>
<keyword evidence="2" id="KW-1185">Reference proteome</keyword>
<protein>
    <submittedName>
        <fullName evidence="1">Uncharacterized protein</fullName>
    </submittedName>
</protein>
<gene>
    <name evidence="1" type="ORF">MAM1_0269d08996</name>
</gene>
<dbReference type="EMBL" id="DF836558">
    <property type="protein sequence ID" value="GAN09467.1"/>
    <property type="molecule type" value="Genomic_DNA"/>
</dbReference>
<evidence type="ECO:0000313" key="1">
    <source>
        <dbReference type="EMBL" id="GAN09467.1"/>
    </source>
</evidence>
<sequence>MAQCVTKPFAGSLNSTIPWVHGSWPPKNVFAIMMIMETAIFTDPKHLSPRKMCPRLQHVAWAHTAIALVTDKLNRMYQAKYY</sequence>
<reference evidence="1" key="1">
    <citation type="submission" date="2014-09" db="EMBL/GenBank/DDBJ databases">
        <title>Draft genome sequence of an oleaginous Mucoromycotina fungus Mucor ambiguus NBRC6742.</title>
        <authorList>
            <person name="Takeda I."/>
            <person name="Yamane N."/>
            <person name="Morita T."/>
            <person name="Tamano K."/>
            <person name="Machida M."/>
            <person name="Baker S."/>
            <person name="Koike H."/>
        </authorList>
    </citation>
    <scope>NUCLEOTIDE SEQUENCE</scope>
    <source>
        <strain evidence="1">NBRC 6742</strain>
    </source>
</reference>
<evidence type="ECO:0000313" key="2">
    <source>
        <dbReference type="Proteomes" id="UP000053815"/>
    </source>
</evidence>
<dbReference type="AlphaFoldDB" id="A0A0C9N0N0"/>
<name>A0A0C9N0N0_9FUNG</name>
<accession>A0A0C9N0N0</accession>